<keyword evidence="1 6" id="KW-0479">Metal-binding</keyword>
<feature type="binding site" evidence="6">
    <location>
        <position position="11"/>
    </location>
    <ligand>
        <name>Zn(2+)</name>
        <dbReference type="ChEBI" id="CHEBI:29105"/>
    </ligand>
</feature>
<feature type="domain" description="C2H2-type" evidence="7">
    <location>
        <begin position="196"/>
        <end position="224"/>
    </location>
</feature>
<feature type="domain" description="ZAD" evidence="8">
    <location>
        <begin position="6"/>
        <end position="84"/>
    </location>
</feature>
<keyword evidence="4 6" id="KW-0862">Zinc</keyword>
<keyword evidence="10" id="KW-1185">Reference proteome</keyword>
<keyword evidence="3 5" id="KW-0863">Zinc-finger</keyword>
<dbReference type="GO" id="GO:0008270">
    <property type="term" value="F:zinc ion binding"/>
    <property type="evidence" value="ECO:0007669"/>
    <property type="project" value="UniProtKB-UniRule"/>
</dbReference>
<evidence type="ECO:0000313" key="9">
    <source>
        <dbReference type="EMBL" id="CAH0553453.1"/>
    </source>
</evidence>
<evidence type="ECO:0000259" key="7">
    <source>
        <dbReference type="PROSITE" id="PS50157"/>
    </source>
</evidence>
<dbReference type="Pfam" id="PF07776">
    <property type="entry name" value="zf-AD"/>
    <property type="match status" value="1"/>
</dbReference>
<dbReference type="SUPFAM" id="SSF57716">
    <property type="entry name" value="Glucocorticoid receptor-like (DNA-binding domain)"/>
    <property type="match status" value="1"/>
</dbReference>
<evidence type="ECO:0000256" key="4">
    <source>
        <dbReference type="ARBA" id="ARBA00022833"/>
    </source>
</evidence>
<feature type="binding site" evidence="6">
    <location>
        <position position="60"/>
    </location>
    <ligand>
        <name>Zn(2+)</name>
        <dbReference type="ChEBI" id="CHEBI:29105"/>
    </ligand>
</feature>
<name>A0A9P0FES7_BRAAE</name>
<dbReference type="Gene3D" id="3.30.160.60">
    <property type="entry name" value="Classic Zinc Finger"/>
    <property type="match status" value="2"/>
</dbReference>
<dbReference type="InterPro" id="IPR012934">
    <property type="entry name" value="Znf_AD"/>
</dbReference>
<dbReference type="PROSITE" id="PS50157">
    <property type="entry name" value="ZINC_FINGER_C2H2_2"/>
    <property type="match status" value="2"/>
</dbReference>
<feature type="binding site" evidence="6">
    <location>
        <position position="8"/>
    </location>
    <ligand>
        <name>Zn(2+)</name>
        <dbReference type="ChEBI" id="CHEBI:29105"/>
    </ligand>
</feature>
<dbReference type="AlphaFoldDB" id="A0A9P0FES7"/>
<evidence type="ECO:0000256" key="6">
    <source>
        <dbReference type="PROSITE-ProRule" id="PRU01263"/>
    </source>
</evidence>
<evidence type="ECO:0000256" key="1">
    <source>
        <dbReference type="ARBA" id="ARBA00022723"/>
    </source>
</evidence>
<evidence type="ECO:0000256" key="5">
    <source>
        <dbReference type="PROSITE-ProRule" id="PRU00042"/>
    </source>
</evidence>
<accession>A0A9P0FES7</accession>
<dbReference type="PROSITE" id="PS00028">
    <property type="entry name" value="ZINC_FINGER_C2H2_1"/>
    <property type="match status" value="1"/>
</dbReference>
<evidence type="ECO:0000313" key="10">
    <source>
        <dbReference type="Proteomes" id="UP001154078"/>
    </source>
</evidence>
<dbReference type="Proteomes" id="UP001154078">
    <property type="component" value="Chromosome 3"/>
</dbReference>
<dbReference type="SMART" id="SM00355">
    <property type="entry name" value="ZnF_C2H2"/>
    <property type="match status" value="4"/>
</dbReference>
<evidence type="ECO:0000256" key="3">
    <source>
        <dbReference type="ARBA" id="ARBA00022771"/>
    </source>
</evidence>
<proteinExistence type="predicted"/>
<dbReference type="SMART" id="SM00868">
    <property type="entry name" value="zf-AD"/>
    <property type="match status" value="1"/>
</dbReference>
<dbReference type="InterPro" id="IPR013087">
    <property type="entry name" value="Znf_C2H2_type"/>
</dbReference>
<organism evidence="9 10">
    <name type="scientific">Brassicogethes aeneus</name>
    <name type="common">Rape pollen beetle</name>
    <name type="synonym">Meligethes aeneus</name>
    <dbReference type="NCBI Taxonomy" id="1431903"/>
    <lineage>
        <taxon>Eukaryota</taxon>
        <taxon>Metazoa</taxon>
        <taxon>Ecdysozoa</taxon>
        <taxon>Arthropoda</taxon>
        <taxon>Hexapoda</taxon>
        <taxon>Insecta</taxon>
        <taxon>Pterygota</taxon>
        <taxon>Neoptera</taxon>
        <taxon>Endopterygota</taxon>
        <taxon>Coleoptera</taxon>
        <taxon>Polyphaga</taxon>
        <taxon>Cucujiformia</taxon>
        <taxon>Nitidulidae</taxon>
        <taxon>Meligethinae</taxon>
        <taxon>Brassicogethes</taxon>
    </lineage>
</organism>
<gene>
    <name evidence="9" type="ORF">MELIAE_LOCUS5441</name>
</gene>
<dbReference type="PANTHER" id="PTHR24379:SF121">
    <property type="entry name" value="C2H2-TYPE DOMAIN-CONTAINING PROTEIN"/>
    <property type="match status" value="1"/>
</dbReference>
<dbReference type="InterPro" id="IPR036236">
    <property type="entry name" value="Znf_C2H2_sf"/>
</dbReference>
<protein>
    <submittedName>
        <fullName evidence="9">Uncharacterized protein</fullName>
    </submittedName>
</protein>
<keyword evidence="2" id="KW-0677">Repeat</keyword>
<evidence type="ECO:0000259" key="8">
    <source>
        <dbReference type="PROSITE" id="PS51915"/>
    </source>
</evidence>
<reference evidence="9" key="1">
    <citation type="submission" date="2021-12" db="EMBL/GenBank/DDBJ databases">
        <authorList>
            <person name="King R."/>
        </authorList>
    </citation>
    <scope>NUCLEOTIDE SEQUENCE</scope>
</reference>
<dbReference type="PROSITE" id="PS51915">
    <property type="entry name" value="ZAD"/>
    <property type="match status" value="1"/>
</dbReference>
<evidence type="ECO:0000256" key="2">
    <source>
        <dbReference type="ARBA" id="ARBA00022737"/>
    </source>
</evidence>
<dbReference type="Gene3D" id="3.40.1800.20">
    <property type="match status" value="1"/>
</dbReference>
<dbReference type="EMBL" id="OV121134">
    <property type="protein sequence ID" value="CAH0553453.1"/>
    <property type="molecule type" value="Genomic_DNA"/>
</dbReference>
<dbReference type="GO" id="GO:0005634">
    <property type="term" value="C:nucleus"/>
    <property type="evidence" value="ECO:0007669"/>
    <property type="project" value="InterPro"/>
</dbReference>
<dbReference type="OrthoDB" id="40579at2759"/>
<feature type="domain" description="C2H2-type" evidence="7">
    <location>
        <begin position="284"/>
        <end position="306"/>
    </location>
</feature>
<dbReference type="PANTHER" id="PTHR24379">
    <property type="entry name" value="KRAB AND ZINC FINGER DOMAIN-CONTAINING"/>
    <property type="match status" value="1"/>
</dbReference>
<sequence>MTTNNKICRLCMKTKDDLEQNPDDVNYQIQSDLQLKIENLVGVKIDNNDGLLPQKVCLKCTETINTFGEFAEKCQKSDVILRKIFKKEERFRHSSNIYTFRCPTKIAVKSENNNILKIVKRDTSNIVLKVDSYMKSMADGKLRKMKNKKPKKQEMNPKIKCNVRSYNKRRTRCKVCRHLILQQRMMSHLLAHTDAYKCNLCGARHSSKNLLNRHKKIKHRKQTIFGCYVCGLETPSLLDLNRHLSRHKSKLRKKRRKNKRLCEICEKQNLGNKFPVINVISTENTCDVCQKTFSHQSSLNRHKKSHNITIKCGSCTKMFPSYLEFEGHQCDTLK</sequence>
<feature type="binding site" evidence="6">
    <location>
        <position position="57"/>
    </location>
    <ligand>
        <name>Zn(2+)</name>
        <dbReference type="ChEBI" id="CHEBI:29105"/>
    </ligand>
</feature>
<dbReference type="SUPFAM" id="SSF57667">
    <property type="entry name" value="beta-beta-alpha zinc fingers"/>
    <property type="match status" value="2"/>
</dbReference>